<organism evidence="1">
    <name type="scientific">Tabanus bromius</name>
    <name type="common">Band-eyed brown horse fly</name>
    <dbReference type="NCBI Taxonomy" id="304241"/>
    <lineage>
        <taxon>Eukaryota</taxon>
        <taxon>Metazoa</taxon>
        <taxon>Ecdysozoa</taxon>
        <taxon>Arthropoda</taxon>
        <taxon>Hexapoda</taxon>
        <taxon>Insecta</taxon>
        <taxon>Pterygota</taxon>
        <taxon>Neoptera</taxon>
        <taxon>Endopterygota</taxon>
        <taxon>Diptera</taxon>
        <taxon>Brachycera</taxon>
        <taxon>Tabanomorpha</taxon>
        <taxon>Tabanoidea</taxon>
        <taxon>Tabanidae</taxon>
        <taxon>Tabanus</taxon>
    </lineage>
</organism>
<dbReference type="EMBL" id="GDAI01001159">
    <property type="protein sequence ID" value="JAI16444.1"/>
    <property type="molecule type" value="mRNA"/>
</dbReference>
<dbReference type="CDD" id="cd23992">
    <property type="entry name" value="PBP_GOBP"/>
    <property type="match status" value="1"/>
</dbReference>
<feature type="non-terminal residue" evidence="1">
    <location>
        <position position="1"/>
    </location>
</feature>
<protein>
    <submittedName>
        <fullName evidence="1">Uncharacterized protein</fullName>
    </submittedName>
</protein>
<dbReference type="InterPro" id="IPR006170">
    <property type="entry name" value="PBP/GOBP"/>
</dbReference>
<dbReference type="AlphaFoldDB" id="A0A0K8TPZ2"/>
<dbReference type="SUPFAM" id="SSF47565">
    <property type="entry name" value="Insect pheromone/odorant-binding proteins"/>
    <property type="match status" value="1"/>
</dbReference>
<dbReference type="Gene3D" id="1.10.238.20">
    <property type="entry name" value="Pheromone/general odorant binding protein domain"/>
    <property type="match status" value="1"/>
</dbReference>
<dbReference type="GO" id="GO:0005549">
    <property type="term" value="F:odorant binding"/>
    <property type="evidence" value="ECO:0007669"/>
    <property type="project" value="InterPro"/>
</dbReference>
<dbReference type="InterPro" id="IPR036728">
    <property type="entry name" value="PBP_GOBP_sf"/>
</dbReference>
<dbReference type="Pfam" id="PF01395">
    <property type="entry name" value="PBP_GOBP"/>
    <property type="match status" value="1"/>
</dbReference>
<accession>A0A0K8TPZ2</accession>
<sequence>AYACASPLSDEESKREMHANANICKEEFHVEVPIKDIFRSDEEQPENVKCFLECVFKKNGVLVDGRIDREKFIHAVTVHSNEGHAIKIADACVDDTEISTCDDVAKFHICTIKASKDCTEHEH</sequence>
<reference evidence="1" key="1">
    <citation type="journal article" date="2015" name="Insect Biochem. Mol. Biol.">
        <title>An insight into the sialome of the horse fly, Tabanus bromius.</title>
        <authorList>
            <person name="Ribeiro J.M."/>
            <person name="Kazimirova M."/>
            <person name="Takac P."/>
            <person name="Andersen J.F."/>
            <person name="Francischetti I.M."/>
        </authorList>
    </citation>
    <scope>NUCLEOTIDE SEQUENCE</scope>
</reference>
<evidence type="ECO:0000313" key="1">
    <source>
        <dbReference type="EMBL" id="JAI16444.1"/>
    </source>
</evidence>
<name>A0A0K8TPZ2_TABBR</name>
<proteinExistence type="evidence at transcript level"/>